<evidence type="ECO:0000256" key="5">
    <source>
        <dbReference type="SAM" id="Phobius"/>
    </source>
</evidence>
<dbReference type="InterPro" id="IPR032808">
    <property type="entry name" value="DoxX"/>
</dbReference>
<organism evidence="6 7">
    <name type="scientific">Nocardiopsis ansamitocini</name>
    <dbReference type="NCBI Taxonomy" id="1670832"/>
    <lineage>
        <taxon>Bacteria</taxon>
        <taxon>Bacillati</taxon>
        <taxon>Actinomycetota</taxon>
        <taxon>Actinomycetes</taxon>
        <taxon>Streptosporangiales</taxon>
        <taxon>Nocardiopsidaceae</taxon>
        <taxon>Nocardiopsis</taxon>
    </lineage>
</organism>
<sequence length="142" mass="15209">MTTKGRLDRRSPASRWLDITLWGIQWILASVFVGGGAWKLITPVAQLAEVFPWVGETPLALLYVTSGLDILGGLGVLLPALTRVKPQLTALAALGCSALQVCAIAFHLFRGETDVAFNVVLALLSAFVVWGRRAGAPVMPRT</sequence>
<feature type="transmembrane region" description="Helical" evidence="5">
    <location>
        <begin position="61"/>
        <end position="81"/>
    </location>
</feature>
<dbReference type="Pfam" id="PF13564">
    <property type="entry name" value="DoxX_2"/>
    <property type="match status" value="1"/>
</dbReference>
<name>A0A9W6P755_9ACTN</name>
<keyword evidence="7" id="KW-1185">Reference proteome</keyword>
<dbReference type="Proteomes" id="UP001165092">
    <property type="component" value="Unassembled WGS sequence"/>
</dbReference>
<dbReference type="RefSeq" id="WP_285759859.1">
    <property type="nucleotide sequence ID" value="NZ_BSQG01000004.1"/>
</dbReference>
<reference evidence="6" key="1">
    <citation type="submission" date="2023-02" db="EMBL/GenBank/DDBJ databases">
        <title>Nocardiopsis ansamitocini NBRC 112285.</title>
        <authorList>
            <person name="Ichikawa N."/>
            <person name="Sato H."/>
            <person name="Tonouchi N."/>
        </authorList>
    </citation>
    <scope>NUCLEOTIDE SEQUENCE</scope>
    <source>
        <strain evidence="6">NBRC 112285</strain>
    </source>
</reference>
<gene>
    <name evidence="6" type="ORF">Nans01_27220</name>
</gene>
<dbReference type="AlphaFoldDB" id="A0A9W6P755"/>
<feature type="transmembrane region" description="Helical" evidence="5">
    <location>
        <begin position="88"/>
        <end position="109"/>
    </location>
</feature>
<evidence type="ECO:0000256" key="1">
    <source>
        <dbReference type="ARBA" id="ARBA00004141"/>
    </source>
</evidence>
<dbReference type="GO" id="GO:0016020">
    <property type="term" value="C:membrane"/>
    <property type="evidence" value="ECO:0007669"/>
    <property type="project" value="UniProtKB-SubCell"/>
</dbReference>
<evidence type="ECO:0000256" key="4">
    <source>
        <dbReference type="ARBA" id="ARBA00023136"/>
    </source>
</evidence>
<evidence type="ECO:0000256" key="3">
    <source>
        <dbReference type="ARBA" id="ARBA00022989"/>
    </source>
</evidence>
<keyword evidence="4 5" id="KW-0472">Membrane</keyword>
<evidence type="ECO:0008006" key="8">
    <source>
        <dbReference type="Google" id="ProtNLM"/>
    </source>
</evidence>
<dbReference type="EMBL" id="BSQG01000004">
    <property type="protein sequence ID" value="GLU48371.1"/>
    <property type="molecule type" value="Genomic_DNA"/>
</dbReference>
<protein>
    <recommendedName>
        <fullName evidence="8">DoxX family protein</fullName>
    </recommendedName>
</protein>
<keyword evidence="2 5" id="KW-0812">Transmembrane</keyword>
<evidence type="ECO:0000256" key="2">
    <source>
        <dbReference type="ARBA" id="ARBA00022692"/>
    </source>
</evidence>
<feature type="transmembrane region" description="Helical" evidence="5">
    <location>
        <begin position="21"/>
        <end position="41"/>
    </location>
</feature>
<evidence type="ECO:0000313" key="6">
    <source>
        <dbReference type="EMBL" id="GLU48371.1"/>
    </source>
</evidence>
<feature type="transmembrane region" description="Helical" evidence="5">
    <location>
        <begin position="115"/>
        <end position="131"/>
    </location>
</feature>
<evidence type="ECO:0000313" key="7">
    <source>
        <dbReference type="Proteomes" id="UP001165092"/>
    </source>
</evidence>
<keyword evidence="3 5" id="KW-1133">Transmembrane helix</keyword>
<proteinExistence type="predicted"/>
<comment type="subcellular location">
    <subcellularLocation>
        <location evidence="1">Membrane</location>
        <topology evidence="1">Multi-pass membrane protein</topology>
    </subcellularLocation>
</comment>
<accession>A0A9W6P755</accession>
<comment type="caution">
    <text evidence="6">The sequence shown here is derived from an EMBL/GenBank/DDBJ whole genome shotgun (WGS) entry which is preliminary data.</text>
</comment>